<name>A0A0N0GMR8_9NEIS</name>
<feature type="domain" description="Methyl-accepting transducer" evidence="4">
    <location>
        <begin position="118"/>
        <end position="347"/>
    </location>
</feature>
<organism evidence="5 6">
    <name type="scientific">Amantichitinum ursilacus</name>
    <dbReference type="NCBI Taxonomy" id="857265"/>
    <lineage>
        <taxon>Bacteria</taxon>
        <taxon>Pseudomonadati</taxon>
        <taxon>Pseudomonadota</taxon>
        <taxon>Betaproteobacteria</taxon>
        <taxon>Neisseriales</taxon>
        <taxon>Chitinibacteraceae</taxon>
        <taxon>Amantichitinum</taxon>
    </lineage>
</organism>
<keyword evidence="6" id="KW-1185">Reference proteome</keyword>
<dbReference type="SMART" id="SM00283">
    <property type="entry name" value="MA"/>
    <property type="match status" value="1"/>
</dbReference>
<evidence type="ECO:0000256" key="3">
    <source>
        <dbReference type="SAM" id="Phobius"/>
    </source>
</evidence>
<evidence type="ECO:0000256" key="1">
    <source>
        <dbReference type="ARBA" id="ARBA00023224"/>
    </source>
</evidence>
<feature type="transmembrane region" description="Helical" evidence="3">
    <location>
        <begin position="35"/>
        <end position="55"/>
    </location>
</feature>
<evidence type="ECO:0000313" key="6">
    <source>
        <dbReference type="Proteomes" id="UP000037939"/>
    </source>
</evidence>
<keyword evidence="1 2" id="KW-0807">Transducer</keyword>
<gene>
    <name evidence="5" type="primary">ctpL_1</name>
    <name evidence="5" type="ORF">WG78_15100</name>
</gene>
<dbReference type="Proteomes" id="UP000037939">
    <property type="component" value="Unassembled WGS sequence"/>
</dbReference>
<dbReference type="RefSeq" id="WP_053938657.1">
    <property type="nucleotide sequence ID" value="NZ_LAQT01000012.1"/>
</dbReference>
<dbReference type="InterPro" id="IPR004089">
    <property type="entry name" value="MCPsignal_dom"/>
</dbReference>
<dbReference type="SUPFAM" id="SSF58104">
    <property type="entry name" value="Methyl-accepting chemotaxis protein (MCP) signaling domain"/>
    <property type="match status" value="1"/>
</dbReference>
<dbReference type="GO" id="GO:0007165">
    <property type="term" value="P:signal transduction"/>
    <property type="evidence" value="ECO:0007669"/>
    <property type="project" value="UniProtKB-KW"/>
</dbReference>
<reference evidence="5 6" key="1">
    <citation type="submission" date="2015-07" db="EMBL/GenBank/DDBJ databases">
        <title>Draft genome sequence of the Amantichitinum ursilacus IGB-41, a new chitin-degrading bacterium.</title>
        <authorList>
            <person name="Kirstahler P."/>
            <person name="Guenther M."/>
            <person name="Grumaz C."/>
            <person name="Rupp S."/>
            <person name="Zibek S."/>
            <person name="Sohn K."/>
        </authorList>
    </citation>
    <scope>NUCLEOTIDE SEQUENCE [LARGE SCALE GENOMIC DNA]</scope>
    <source>
        <strain evidence="5 6">IGB-41</strain>
    </source>
</reference>
<dbReference type="STRING" id="857265.WG78_15100"/>
<sequence>MNKLFIAFIGIFLAHNTVAGLTALFLGQYAPGLAWTMFGISILVTVGAVGALSLVKADIIRFRLEVVSLEDERARDLAWQLTERGPFANTAISFNKARAHLAHILHAVRLDQVRVSMQSARVGKVIRDIHAGTQEQERLSESILSGVSEAGAAVDNVHGSIEVISGYANDLTDAAQHTQRDVGAANSTARQVAQVMHEFTDNLDALVNATQTIANSVTQIKEISDQTNLLALNAAIEAARAGEQGRGFAVVADEVRKLAERTHGLTDSVNQVIASISGQSERTASAAQQIYTSIEQAADSLDVANGQLQGFVDGAAKVQREVGEIRVAIDEMRSGHQHVHASVSTMHAHSGEMAGRATSATATMGELDTATEHAMKAISTFRLGDYRYDRVLNQLQAAQTDFEQRLNAMTASGVNLFDTQYTPIAGSNPTQYHTSYDGAFAQTFRPLLDQYTANVPGADLTVMCAADHVYAPTHVSKYCQAHGADVERNRAFGRDKRFYGDNAMLKQSAQDTAPVMMQAYVRDVGDIFGLVSMPIRVNGRHWGGVMMAVDFQQLLD</sequence>
<dbReference type="GO" id="GO:0016020">
    <property type="term" value="C:membrane"/>
    <property type="evidence" value="ECO:0007669"/>
    <property type="project" value="InterPro"/>
</dbReference>
<accession>A0A0N0GMR8</accession>
<dbReference type="PANTHER" id="PTHR32089">
    <property type="entry name" value="METHYL-ACCEPTING CHEMOTAXIS PROTEIN MCPB"/>
    <property type="match status" value="1"/>
</dbReference>
<dbReference type="Pfam" id="PF00015">
    <property type="entry name" value="MCPsignal"/>
    <property type="match status" value="1"/>
</dbReference>
<comment type="caution">
    <text evidence="5">The sequence shown here is derived from an EMBL/GenBank/DDBJ whole genome shotgun (WGS) entry which is preliminary data.</text>
</comment>
<protein>
    <submittedName>
        <fullName evidence="5">Methyl-accepting chemotaxis protein CtpL</fullName>
    </submittedName>
</protein>
<proteinExistence type="predicted"/>
<evidence type="ECO:0000256" key="2">
    <source>
        <dbReference type="PROSITE-ProRule" id="PRU00284"/>
    </source>
</evidence>
<evidence type="ECO:0000313" key="5">
    <source>
        <dbReference type="EMBL" id="KPC51921.1"/>
    </source>
</evidence>
<dbReference type="EMBL" id="LAQT01000012">
    <property type="protein sequence ID" value="KPC51921.1"/>
    <property type="molecule type" value="Genomic_DNA"/>
</dbReference>
<dbReference type="AlphaFoldDB" id="A0A0N0GMR8"/>
<dbReference type="PANTHER" id="PTHR32089:SF118">
    <property type="entry name" value="HEME-BASED AEROTACTIC TRANSDUCER HEMAT"/>
    <property type="match status" value="1"/>
</dbReference>
<dbReference type="Gene3D" id="1.10.287.950">
    <property type="entry name" value="Methyl-accepting chemotaxis protein"/>
    <property type="match status" value="1"/>
</dbReference>
<evidence type="ECO:0000259" key="4">
    <source>
        <dbReference type="PROSITE" id="PS50111"/>
    </source>
</evidence>
<keyword evidence="3" id="KW-0472">Membrane</keyword>
<dbReference type="PATRIC" id="fig|857265.3.peg.3107"/>
<keyword evidence="3" id="KW-1133">Transmembrane helix</keyword>
<dbReference type="PROSITE" id="PS50111">
    <property type="entry name" value="CHEMOTAXIS_TRANSDUC_2"/>
    <property type="match status" value="1"/>
</dbReference>
<keyword evidence="3" id="KW-0812">Transmembrane</keyword>